<evidence type="ECO:0000313" key="3">
    <source>
        <dbReference type="EMBL" id="PSN81794.1"/>
    </source>
</evidence>
<dbReference type="Pfam" id="PF13173">
    <property type="entry name" value="AAA_14"/>
    <property type="match status" value="1"/>
</dbReference>
<dbReference type="SUPFAM" id="SSF52540">
    <property type="entry name" value="P-loop containing nucleoside triphosphate hydrolases"/>
    <property type="match status" value="1"/>
</dbReference>
<sequence>MENLFRQVVSEWLVSNPPRLVRRDERYYLGESAYAVIGPRRAGKTFFMFQIASDLLDAGWDRRSVLYINFEDVRFSALKPEHFGGFLKVIHEYGRERDGKIVLLLDEVQNIPSWGKWVRSLLDRRKYHVVLSGSSSKVGVREIPTELRGRYLDKLLLPFSFKEFLKFKGLNPRYYEAPEVGGQVLSALREYMQSGGFPEVVLNPERASALIDSYRQTVVYRDVIERHKIRDAASLELFMDLLGENFGKQFSITKITNYFGSLGLKKSKKTIANYLKALEDAFYVISVKRFGYNKREVLQQPSKVYPIDVGYFVRDEIGQKMEALVAVTLFKCAREHNLEIHYLNTEEGEVDFVVSEKTRVKELLQVTYTSSMSDIQKREIKSVVDASLLLKPGKVTIVTWDLEDEVKNNVKIRFVPLWKWLLGQSESR</sequence>
<dbReference type="InterPro" id="IPR041682">
    <property type="entry name" value="AAA_14"/>
</dbReference>
<proteinExistence type="predicted"/>
<dbReference type="Pfam" id="PF13635">
    <property type="entry name" value="DUF4143"/>
    <property type="match status" value="1"/>
</dbReference>
<gene>
    <name evidence="3" type="ORF">B9Q01_10125</name>
</gene>
<feature type="domain" description="AAA" evidence="1">
    <location>
        <begin position="32"/>
        <end position="165"/>
    </location>
</feature>
<accession>A0A2R6A5Z0</accession>
<feature type="domain" description="DUF4143" evidence="2">
    <location>
        <begin position="221"/>
        <end position="359"/>
    </location>
</feature>
<evidence type="ECO:0000259" key="1">
    <source>
        <dbReference type="Pfam" id="PF13173"/>
    </source>
</evidence>
<dbReference type="InterPro" id="IPR027417">
    <property type="entry name" value="P-loop_NTPase"/>
</dbReference>
<evidence type="ECO:0000313" key="4">
    <source>
        <dbReference type="Proteomes" id="UP000240880"/>
    </source>
</evidence>
<dbReference type="EMBL" id="NEXC01000151">
    <property type="protein sequence ID" value="PSN81794.1"/>
    <property type="molecule type" value="Genomic_DNA"/>
</dbReference>
<comment type="caution">
    <text evidence="3">The sequence shown here is derived from an EMBL/GenBank/DDBJ whole genome shotgun (WGS) entry which is preliminary data.</text>
</comment>
<dbReference type="InterPro" id="IPR025420">
    <property type="entry name" value="DUF4143"/>
</dbReference>
<evidence type="ECO:0000259" key="2">
    <source>
        <dbReference type="Pfam" id="PF13635"/>
    </source>
</evidence>
<organism evidence="3 4">
    <name type="scientific">Candidatus Marsarchaeota G1 archaeon OSP_D</name>
    <dbReference type="NCBI Taxonomy" id="1978155"/>
    <lineage>
        <taxon>Archaea</taxon>
        <taxon>Candidatus Marsarchaeota</taxon>
        <taxon>Candidatus Marsarchaeota group 1</taxon>
    </lineage>
</organism>
<name>A0A2R6A5Z0_9ARCH</name>
<dbReference type="PANTHER" id="PTHR33295">
    <property type="entry name" value="ATPASE"/>
    <property type="match status" value="1"/>
</dbReference>
<protein>
    <submittedName>
        <fullName evidence="3">AAA family ATPase</fullName>
    </submittedName>
</protein>
<dbReference type="PANTHER" id="PTHR33295:SF21">
    <property type="entry name" value="ATPASE, AAA SUPERFAMILY-RELATED"/>
    <property type="match status" value="1"/>
</dbReference>
<dbReference type="AlphaFoldDB" id="A0A2R6A5Z0"/>
<dbReference type="Proteomes" id="UP000240880">
    <property type="component" value="Unassembled WGS sequence"/>
</dbReference>
<reference evidence="3 4" key="1">
    <citation type="submission" date="2017-04" db="EMBL/GenBank/DDBJ databases">
        <title>Novel microbial lineages endemic to geothermal iron-oxide mats fill important gaps in the evolutionary history of Archaea.</title>
        <authorList>
            <person name="Jay Z.J."/>
            <person name="Beam J.P."/>
            <person name="Dlakic M."/>
            <person name="Rusch D.B."/>
            <person name="Kozubal M.A."/>
            <person name="Inskeep W.P."/>
        </authorList>
    </citation>
    <scope>NUCLEOTIDE SEQUENCE [LARGE SCALE GENOMIC DNA]</scope>
    <source>
        <strain evidence="3">OSP_D</strain>
    </source>
</reference>